<dbReference type="SUPFAM" id="SSF53335">
    <property type="entry name" value="S-adenosyl-L-methionine-dependent methyltransferases"/>
    <property type="match status" value="1"/>
</dbReference>
<dbReference type="InterPro" id="IPR029063">
    <property type="entry name" value="SAM-dependent_MTases_sf"/>
</dbReference>
<accession>A0A5M9QJV6</accession>
<evidence type="ECO:0000256" key="1">
    <source>
        <dbReference type="ARBA" id="ARBA00011900"/>
    </source>
</evidence>
<name>A0A5M9QJV6_9HELI</name>
<dbReference type="InterPro" id="IPR050953">
    <property type="entry name" value="N4_N6_ade-DNA_methylase"/>
</dbReference>
<evidence type="ECO:0000313" key="11">
    <source>
        <dbReference type="Proteomes" id="UP000323707"/>
    </source>
</evidence>
<evidence type="ECO:0000256" key="6">
    <source>
        <dbReference type="ARBA" id="ARBA00023125"/>
    </source>
</evidence>
<feature type="domain" description="TaqI-like C-terminal specificity" evidence="9">
    <location>
        <begin position="372"/>
        <end position="508"/>
    </location>
</feature>
<dbReference type="Proteomes" id="UP000323707">
    <property type="component" value="Unassembled WGS sequence"/>
</dbReference>
<comment type="caution">
    <text evidence="10">The sequence shown here is derived from an EMBL/GenBank/DDBJ whole genome shotgun (WGS) entry which is preliminary data.</text>
</comment>
<organism evidence="10 11">
    <name type="scientific">Helicobacter canis</name>
    <dbReference type="NCBI Taxonomy" id="29419"/>
    <lineage>
        <taxon>Bacteria</taxon>
        <taxon>Pseudomonadati</taxon>
        <taxon>Campylobacterota</taxon>
        <taxon>Epsilonproteobacteria</taxon>
        <taxon>Campylobacterales</taxon>
        <taxon>Helicobacteraceae</taxon>
        <taxon>Helicobacter</taxon>
    </lineage>
</organism>
<dbReference type="EC" id="2.1.1.72" evidence="1"/>
<dbReference type="GO" id="GO:0003677">
    <property type="term" value="F:DNA binding"/>
    <property type="evidence" value="ECO:0007669"/>
    <property type="project" value="UniProtKB-KW"/>
</dbReference>
<proteinExistence type="predicted"/>
<evidence type="ECO:0000259" key="8">
    <source>
        <dbReference type="Pfam" id="PF07669"/>
    </source>
</evidence>
<gene>
    <name evidence="10" type="ORF">F4V45_07330</name>
</gene>
<keyword evidence="6" id="KW-0238">DNA-binding</keyword>
<keyword evidence="2 10" id="KW-0489">Methyltransferase</keyword>
<dbReference type="GO" id="GO:0032259">
    <property type="term" value="P:methylation"/>
    <property type="evidence" value="ECO:0007669"/>
    <property type="project" value="UniProtKB-KW"/>
</dbReference>
<dbReference type="PANTHER" id="PTHR33841:SF1">
    <property type="entry name" value="DNA METHYLTRANSFERASE A"/>
    <property type="match status" value="1"/>
</dbReference>
<dbReference type="GO" id="GO:0009307">
    <property type="term" value="P:DNA restriction-modification system"/>
    <property type="evidence" value="ECO:0007669"/>
    <property type="project" value="UniProtKB-KW"/>
</dbReference>
<keyword evidence="5" id="KW-0680">Restriction system</keyword>
<dbReference type="InterPro" id="IPR011639">
    <property type="entry name" value="MethylTrfase_TaqI-like_dom"/>
</dbReference>
<feature type="domain" description="Type II methyltransferase M.TaqI-like" evidence="8">
    <location>
        <begin position="28"/>
        <end position="255"/>
    </location>
</feature>
<evidence type="ECO:0000256" key="2">
    <source>
        <dbReference type="ARBA" id="ARBA00022603"/>
    </source>
</evidence>
<evidence type="ECO:0000256" key="3">
    <source>
        <dbReference type="ARBA" id="ARBA00022679"/>
    </source>
</evidence>
<evidence type="ECO:0000256" key="7">
    <source>
        <dbReference type="ARBA" id="ARBA00047942"/>
    </source>
</evidence>
<keyword evidence="3" id="KW-0808">Transferase</keyword>
<keyword evidence="4" id="KW-0949">S-adenosyl-L-methionine</keyword>
<dbReference type="InterPro" id="IPR025931">
    <property type="entry name" value="TaqI_C"/>
</dbReference>
<dbReference type="PROSITE" id="PS00092">
    <property type="entry name" value="N6_MTASE"/>
    <property type="match status" value="1"/>
</dbReference>
<evidence type="ECO:0000256" key="4">
    <source>
        <dbReference type="ARBA" id="ARBA00022691"/>
    </source>
</evidence>
<sequence length="567" mass="65488">MQELLELGEILGDTRSPYTRKLEILQSNIYGIDIQPMATEISRLRCFLSLILEEAPKDIKPLPNLEFKFLSANSLLPLPQDSMLEYDGYQADKHKLESIRQDNFSADLSKRESLKQSYLETAAHIARNLILHAQGESPLTQWNPYDPHSVAEFFDSEYMFGLSGFDIVIGNPPYISSENMPQVIKDNRHIFKTAHKKTDIYVFFYELALKMLNHKGIVSYITSNKFLSQEYGLKLRELFLANTLHKIINFNINVFASANVDTCILIASKQSTPNNHIEVKDIYTRADYDSFTQNICESICQEIFKTTDFYNFRLSLTDEKLAFLESIKAKSHALSDICFVSYGCRPCGNAKNPKLKKKDVIHQTPQGNAKPYIESKDTYLSPYTIHHHDYLDYQPSKFYNAMFEQLFTPTKLMCGRTLGDVRNINFVYDDKGRFCNDSMCCILLWKDLESTTHPTPKKLITKEKIALSKGYDLLFLQGVLNSKLIKFYVKELLHDGLHFYPDQQKQLPIPKLDSSNQHLYEQISQKVKSIITTHDKEPLQNEIDSLVYKLYNLSNDEIQTIEKEVNM</sequence>
<protein>
    <recommendedName>
        <fullName evidence="1">site-specific DNA-methyltransferase (adenine-specific)</fullName>
        <ecNumber evidence="1">2.1.1.72</ecNumber>
    </recommendedName>
</protein>
<evidence type="ECO:0000256" key="5">
    <source>
        <dbReference type="ARBA" id="ARBA00022747"/>
    </source>
</evidence>
<evidence type="ECO:0000259" key="9">
    <source>
        <dbReference type="Pfam" id="PF12950"/>
    </source>
</evidence>
<comment type="catalytic activity">
    <reaction evidence="7">
        <text>a 2'-deoxyadenosine in DNA + S-adenosyl-L-methionine = an N(6)-methyl-2'-deoxyadenosine in DNA + S-adenosyl-L-homocysteine + H(+)</text>
        <dbReference type="Rhea" id="RHEA:15197"/>
        <dbReference type="Rhea" id="RHEA-COMP:12418"/>
        <dbReference type="Rhea" id="RHEA-COMP:12419"/>
        <dbReference type="ChEBI" id="CHEBI:15378"/>
        <dbReference type="ChEBI" id="CHEBI:57856"/>
        <dbReference type="ChEBI" id="CHEBI:59789"/>
        <dbReference type="ChEBI" id="CHEBI:90615"/>
        <dbReference type="ChEBI" id="CHEBI:90616"/>
        <dbReference type="EC" id="2.1.1.72"/>
    </reaction>
</comment>
<evidence type="ECO:0000313" key="10">
    <source>
        <dbReference type="EMBL" id="KAA8707912.1"/>
    </source>
</evidence>
<dbReference type="AlphaFoldDB" id="A0A5M9QJV6"/>
<dbReference type="EMBL" id="VXKE01000021">
    <property type="protein sequence ID" value="KAA8707912.1"/>
    <property type="molecule type" value="Genomic_DNA"/>
</dbReference>
<reference evidence="10 11" key="1">
    <citation type="submission" date="2019-09" db="EMBL/GenBank/DDBJ databases">
        <title>Draft genome sequence of various Type strains from the CCUG.</title>
        <authorList>
            <person name="Pineiro-Iglesias B."/>
            <person name="Tunovic T."/>
            <person name="Unosson C."/>
            <person name="Inganas E."/>
            <person name="Ohlen M."/>
            <person name="Cardew S."/>
            <person name="Jensie-Markopoulos S."/>
            <person name="Salva-Serra F."/>
            <person name="Jaen-Luchoro D."/>
            <person name="Karlsson R."/>
            <person name="Svensson-Stadler L."/>
            <person name="Chun J."/>
            <person name="Moore E."/>
        </authorList>
    </citation>
    <scope>NUCLEOTIDE SEQUENCE [LARGE SCALE GENOMIC DNA]</scope>
    <source>
        <strain evidence="10 11">CCUG 32756T</strain>
    </source>
</reference>
<dbReference type="Pfam" id="PF12950">
    <property type="entry name" value="TaqI_C"/>
    <property type="match status" value="1"/>
</dbReference>
<dbReference type="Gene3D" id="3.40.50.150">
    <property type="entry name" value="Vaccinia Virus protein VP39"/>
    <property type="match status" value="1"/>
</dbReference>
<dbReference type="PANTHER" id="PTHR33841">
    <property type="entry name" value="DNA METHYLTRANSFERASE YEEA-RELATED"/>
    <property type="match status" value="1"/>
</dbReference>
<dbReference type="GO" id="GO:0009007">
    <property type="term" value="F:site-specific DNA-methyltransferase (adenine-specific) activity"/>
    <property type="evidence" value="ECO:0007669"/>
    <property type="project" value="UniProtKB-EC"/>
</dbReference>
<dbReference type="Pfam" id="PF07669">
    <property type="entry name" value="Eco57I"/>
    <property type="match status" value="1"/>
</dbReference>
<dbReference type="InterPro" id="IPR002052">
    <property type="entry name" value="DNA_methylase_N6_adenine_CS"/>
</dbReference>